<dbReference type="SUPFAM" id="SSF50916">
    <property type="entry name" value="Rap30/74 interaction domains"/>
    <property type="match status" value="2"/>
</dbReference>
<evidence type="ECO:0000256" key="7">
    <source>
        <dbReference type="ARBA" id="ARBA00025232"/>
    </source>
</evidence>
<dbReference type="GO" id="GO:0001096">
    <property type="term" value="F:TFIIF-class transcription factor complex binding"/>
    <property type="evidence" value="ECO:0007669"/>
    <property type="project" value="TreeGrafter"/>
</dbReference>
<feature type="compositionally biased region" description="Acidic residues" evidence="9">
    <location>
        <begin position="291"/>
        <end position="300"/>
    </location>
</feature>
<evidence type="ECO:0000313" key="11">
    <source>
        <dbReference type="WBParaSite" id="ACRNAN_scaffold289.g23957.t1"/>
    </source>
</evidence>
<evidence type="ECO:0000256" key="6">
    <source>
        <dbReference type="ARBA" id="ARBA00023242"/>
    </source>
</evidence>
<comment type="function">
    <text evidence="7 8">TFIIF is a general transcription initiation factor that binds to RNA polymerase II and helps to recruit it to the initiation complex in collaboration with TFIIB. It promotes transcription elongation.</text>
</comment>
<dbReference type="GO" id="GO:0032968">
    <property type="term" value="P:positive regulation of transcription elongation by RNA polymerase II"/>
    <property type="evidence" value="ECO:0007669"/>
    <property type="project" value="InterPro"/>
</dbReference>
<dbReference type="InterPro" id="IPR036390">
    <property type="entry name" value="WH_DNA-bd_sf"/>
</dbReference>
<keyword evidence="6 8" id="KW-0539">Nucleus</keyword>
<dbReference type="InterPro" id="IPR011039">
    <property type="entry name" value="TFIIF_interaction"/>
</dbReference>
<name>A0A914DJ49_9BILA</name>
<dbReference type="InterPro" id="IPR036388">
    <property type="entry name" value="WH-like_DNA-bd_sf"/>
</dbReference>
<dbReference type="WBParaSite" id="ACRNAN_scaffold289.g23957.t1">
    <property type="protein sequence ID" value="ACRNAN_scaffold289.g23957.t1"/>
    <property type="gene ID" value="ACRNAN_scaffold289.g23957"/>
</dbReference>
<dbReference type="PANTHER" id="PTHR13011:SF0">
    <property type="entry name" value="GENERAL TRANSCRIPTION FACTOR IIF SUBUNIT 1"/>
    <property type="match status" value="1"/>
</dbReference>
<evidence type="ECO:0000256" key="3">
    <source>
        <dbReference type="ARBA" id="ARBA00023015"/>
    </source>
</evidence>
<keyword evidence="10" id="KW-1185">Reference proteome</keyword>
<proteinExistence type="inferred from homology"/>
<dbReference type="GO" id="GO:0016251">
    <property type="term" value="F:RNA polymerase II general transcription initiation factor activity"/>
    <property type="evidence" value="ECO:0007669"/>
    <property type="project" value="TreeGrafter"/>
</dbReference>
<evidence type="ECO:0000256" key="9">
    <source>
        <dbReference type="SAM" id="MobiDB-lite"/>
    </source>
</evidence>
<dbReference type="Proteomes" id="UP000887540">
    <property type="component" value="Unplaced"/>
</dbReference>
<feature type="compositionally biased region" description="Basic and acidic residues" evidence="9">
    <location>
        <begin position="315"/>
        <end position="325"/>
    </location>
</feature>
<dbReference type="GO" id="GO:0005674">
    <property type="term" value="C:transcription factor TFIIF complex"/>
    <property type="evidence" value="ECO:0007669"/>
    <property type="project" value="TreeGrafter"/>
</dbReference>
<evidence type="ECO:0000256" key="4">
    <source>
        <dbReference type="ARBA" id="ARBA00023125"/>
    </source>
</evidence>
<organism evidence="10 11">
    <name type="scientific">Acrobeloides nanus</name>
    <dbReference type="NCBI Taxonomy" id="290746"/>
    <lineage>
        <taxon>Eukaryota</taxon>
        <taxon>Metazoa</taxon>
        <taxon>Ecdysozoa</taxon>
        <taxon>Nematoda</taxon>
        <taxon>Chromadorea</taxon>
        <taxon>Rhabditida</taxon>
        <taxon>Tylenchina</taxon>
        <taxon>Cephalobomorpha</taxon>
        <taxon>Cephaloboidea</taxon>
        <taxon>Cephalobidae</taxon>
        <taxon>Acrobeloides</taxon>
    </lineage>
</organism>
<evidence type="ECO:0000256" key="1">
    <source>
        <dbReference type="ARBA" id="ARBA00004123"/>
    </source>
</evidence>
<feature type="compositionally biased region" description="Basic and acidic residues" evidence="9">
    <location>
        <begin position="396"/>
        <end position="416"/>
    </location>
</feature>
<feature type="compositionally biased region" description="Acidic residues" evidence="9">
    <location>
        <begin position="342"/>
        <end position="353"/>
    </location>
</feature>
<accession>A0A914DJ49</accession>
<dbReference type="Pfam" id="PF05793">
    <property type="entry name" value="TFIIF_alpha"/>
    <property type="match status" value="3"/>
</dbReference>
<dbReference type="GO" id="GO:0006367">
    <property type="term" value="P:transcription initiation at RNA polymerase II promoter"/>
    <property type="evidence" value="ECO:0007669"/>
    <property type="project" value="InterPro"/>
</dbReference>
<feature type="region of interest" description="Disordered" evidence="9">
    <location>
        <begin position="241"/>
        <end position="442"/>
    </location>
</feature>
<evidence type="ECO:0000256" key="5">
    <source>
        <dbReference type="ARBA" id="ARBA00023163"/>
    </source>
</evidence>
<dbReference type="Gene3D" id="1.10.10.10">
    <property type="entry name" value="Winged helix-like DNA-binding domain superfamily/Winged helix DNA-binding domain"/>
    <property type="match status" value="1"/>
</dbReference>
<comment type="similarity">
    <text evidence="2 8">Belongs to the TFIIF alpha subunit family.</text>
</comment>
<protein>
    <recommendedName>
        <fullName evidence="8">Transcription initiation factor IIF subunit alpha</fullName>
    </recommendedName>
</protein>
<dbReference type="PANTHER" id="PTHR13011">
    <property type="entry name" value="TFIIF-ALPHA"/>
    <property type="match status" value="1"/>
</dbReference>
<reference evidence="11" key="1">
    <citation type="submission" date="2022-11" db="UniProtKB">
        <authorList>
            <consortium name="WormBaseParasite"/>
        </authorList>
    </citation>
    <scope>IDENTIFICATION</scope>
</reference>
<dbReference type="GO" id="GO:0003677">
    <property type="term" value="F:DNA binding"/>
    <property type="evidence" value="ECO:0007669"/>
    <property type="project" value="UniProtKB-KW"/>
</dbReference>
<evidence type="ECO:0000256" key="2">
    <source>
        <dbReference type="ARBA" id="ARBA00005249"/>
    </source>
</evidence>
<feature type="compositionally biased region" description="Acidic residues" evidence="9">
    <location>
        <begin position="245"/>
        <end position="254"/>
    </location>
</feature>
<dbReference type="InterPro" id="IPR008851">
    <property type="entry name" value="TFIIF-alpha"/>
</dbReference>
<keyword evidence="3 8" id="KW-0805">Transcription regulation</keyword>
<dbReference type="SUPFAM" id="SSF46785">
    <property type="entry name" value="Winged helix' DNA-binding domain"/>
    <property type="match status" value="1"/>
</dbReference>
<evidence type="ECO:0000313" key="10">
    <source>
        <dbReference type="Proteomes" id="UP000887540"/>
    </source>
</evidence>
<keyword evidence="5 8" id="KW-0804">Transcription</keyword>
<dbReference type="AlphaFoldDB" id="A0A914DJ49"/>
<comment type="subcellular location">
    <subcellularLocation>
        <location evidence="1 8">Nucleus</location>
    </subcellularLocation>
</comment>
<sequence>MATSQSREFVVKVPKQPEMKRYSILKFGDSLNIDLPNWSAKKVSMVRENSQAPNLLEEVKQEFGEGTEYGKAAREEARRKKYGRSKKVYEHDRQAWNLTITEPSGKDRKFRSIREGGAGDHARSKKVYEHDRQAWNLTITEPSGKDRKFRSIREGGAGDHADYWIFQKVGDAFHAYKVHDWYKLLPTVTYDTLDADKAEERFQQRNKVMNQFALKAQIQQEIKKEEGEEVVTTKAASLKIKDEVSSDEEDEAGADETGLSKEKPSKKKKNVRPRKDKKVRVENADEVAGYESDDGDDEGREFDYITDSGSDTEPEEKTVEEKVEEALVGVADETGLKKMIESDEETDEDEEVPDEQRELAEKINEQNDEKAMEDKQKYMDIDKRESSESESDDPDNEKIKSAIFLQKKEAKKRPVEEANGGDATTSKKAKTEEPAFEMPKAQLATHRAADVSDEEMVRSLLQRKPHSTKELLNKIGKTRFSNLSKTEIVSRLAAILKKIEPYQFRQKVGQKEVLYFSLTTNKP</sequence>
<evidence type="ECO:0000256" key="8">
    <source>
        <dbReference type="RuleBase" id="RU366044"/>
    </source>
</evidence>
<feature type="compositionally biased region" description="Basic and acidic residues" evidence="9">
    <location>
        <begin position="354"/>
        <end position="387"/>
    </location>
</feature>
<feature type="compositionally biased region" description="Basic residues" evidence="9">
    <location>
        <begin position="264"/>
        <end position="278"/>
    </location>
</feature>
<keyword evidence="4 8" id="KW-0238">DNA-binding</keyword>